<dbReference type="InterPro" id="IPR024712">
    <property type="entry name" value="Catalase_clade2"/>
</dbReference>
<keyword evidence="7 10" id="KW-0560">Oxidoreductase</keyword>
<keyword evidence="17" id="KW-1185">Reference proteome</keyword>
<proteinExistence type="inferred from homology"/>
<dbReference type="SUPFAM" id="SSF56634">
    <property type="entry name" value="Heme-dependent catalase-like"/>
    <property type="match status" value="1"/>
</dbReference>
<dbReference type="Gene3D" id="2.40.180.10">
    <property type="entry name" value="Catalase core domain"/>
    <property type="match status" value="1"/>
</dbReference>
<dbReference type="EMBL" id="BMJM01000008">
    <property type="protein sequence ID" value="GGE16414.1"/>
    <property type="molecule type" value="Genomic_DNA"/>
</dbReference>
<dbReference type="InterPro" id="IPR043156">
    <property type="entry name" value="Catalase_clade2_helical"/>
</dbReference>
<dbReference type="InterPro" id="IPR002226">
    <property type="entry name" value="Catalase_haem_BS"/>
</dbReference>
<feature type="binding site" evidence="13">
    <location>
        <position position="141"/>
    </location>
    <ligand>
        <name>heme</name>
        <dbReference type="ChEBI" id="CHEBI:30413"/>
    </ligand>
</feature>
<comment type="caution">
    <text evidence="16">The sequence shown here is derived from an EMBL/GenBank/DDBJ whole genome shotgun (WGS) entry which is preliminary data.</text>
</comment>
<feature type="binding site" evidence="13">
    <location>
        <position position="398"/>
    </location>
    <ligand>
        <name>heme</name>
        <dbReference type="ChEBI" id="CHEBI:30413"/>
    </ligand>
</feature>
<feature type="binding site" evidence="13">
    <location>
        <position position="387"/>
    </location>
    <ligand>
        <name>heme</name>
        <dbReference type="ChEBI" id="CHEBI:30413"/>
    </ligand>
</feature>
<evidence type="ECO:0000256" key="5">
    <source>
        <dbReference type="ARBA" id="ARBA00022617"/>
    </source>
</evidence>
<feature type="binding site" description="axial binding residue" evidence="12">
    <location>
        <position position="391"/>
    </location>
    <ligand>
        <name>heme</name>
        <dbReference type="ChEBI" id="CHEBI:30413"/>
    </ligand>
    <ligandPart>
        <name>Fe</name>
        <dbReference type="ChEBI" id="CHEBI:18248"/>
    </ligandPart>
</feature>
<dbReference type="InterPro" id="IPR029062">
    <property type="entry name" value="Class_I_gatase-like"/>
</dbReference>
<dbReference type="Pfam" id="PF00199">
    <property type="entry name" value="Catalase"/>
    <property type="match status" value="1"/>
</dbReference>
<evidence type="ECO:0000256" key="2">
    <source>
        <dbReference type="ARBA" id="ARBA00010660"/>
    </source>
</evidence>
<dbReference type="PROSITE" id="PS51402">
    <property type="entry name" value="CATALASE_3"/>
    <property type="match status" value="1"/>
</dbReference>
<reference evidence="16" key="2">
    <citation type="submission" date="2020-09" db="EMBL/GenBank/DDBJ databases">
        <authorList>
            <person name="Sun Q."/>
            <person name="Zhou Y."/>
        </authorList>
    </citation>
    <scope>NUCLEOTIDE SEQUENCE</scope>
    <source>
        <strain evidence="16">CGMCC 1.15519</strain>
    </source>
</reference>
<dbReference type="AlphaFoldDB" id="A0A916ZVW8"/>
<organism evidence="16 17">
    <name type="scientific">Sandarakinorhabdus glacialis</name>
    <dbReference type="NCBI Taxonomy" id="1614636"/>
    <lineage>
        <taxon>Bacteria</taxon>
        <taxon>Pseudomonadati</taxon>
        <taxon>Pseudomonadota</taxon>
        <taxon>Alphaproteobacteria</taxon>
        <taxon>Sphingomonadales</taxon>
        <taxon>Sphingosinicellaceae</taxon>
        <taxon>Sandarakinorhabdus</taxon>
    </lineage>
</organism>
<feature type="domain" description="Catalase core" evidence="15">
    <location>
        <begin position="57"/>
        <end position="445"/>
    </location>
</feature>
<evidence type="ECO:0000256" key="9">
    <source>
        <dbReference type="ARBA" id="ARBA00023324"/>
    </source>
</evidence>
<comment type="cofactor">
    <cofactor evidence="1 10 12">
        <name>heme</name>
        <dbReference type="ChEBI" id="CHEBI:30413"/>
    </cofactor>
</comment>
<evidence type="ECO:0000256" key="1">
    <source>
        <dbReference type="ARBA" id="ARBA00001971"/>
    </source>
</evidence>
<evidence type="ECO:0000313" key="16">
    <source>
        <dbReference type="EMBL" id="GGE16414.1"/>
    </source>
</evidence>
<dbReference type="Pfam" id="PF06628">
    <property type="entry name" value="Catalase-rel"/>
    <property type="match status" value="1"/>
</dbReference>
<evidence type="ECO:0000256" key="11">
    <source>
        <dbReference type="PIRSR" id="PIRSR038927-1"/>
    </source>
</evidence>
<dbReference type="Pfam" id="PF18011">
    <property type="entry name" value="Catalase_C"/>
    <property type="match status" value="1"/>
</dbReference>
<evidence type="ECO:0000256" key="7">
    <source>
        <dbReference type="ARBA" id="ARBA00023002"/>
    </source>
</evidence>
<evidence type="ECO:0000256" key="4">
    <source>
        <dbReference type="ARBA" id="ARBA00022559"/>
    </source>
</evidence>
<keyword evidence="4 10" id="KW-0575">Peroxidase</keyword>
<dbReference type="GO" id="GO:0004096">
    <property type="term" value="F:catalase activity"/>
    <property type="evidence" value="ECO:0007669"/>
    <property type="project" value="UniProtKB-UniRule"/>
</dbReference>
<gene>
    <name evidence="16" type="primary">katE</name>
    <name evidence="16" type="ORF">GCM10011529_23540</name>
</gene>
<dbReference type="PANTHER" id="PTHR42821:SF1">
    <property type="entry name" value="CATALASE-B"/>
    <property type="match status" value="1"/>
</dbReference>
<evidence type="ECO:0000256" key="3">
    <source>
        <dbReference type="ARBA" id="ARBA00012314"/>
    </source>
</evidence>
<dbReference type="InterPro" id="IPR010582">
    <property type="entry name" value="Catalase_immune_responsive"/>
</dbReference>
<name>A0A916ZVW8_9SPHN</name>
<dbReference type="GO" id="GO:0005829">
    <property type="term" value="C:cytosol"/>
    <property type="evidence" value="ECO:0007669"/>
    <property type="project" value="TreeGrafter"/>
</dbReference>
<evidence type="ECO:0000313" key="17">
    <source>
        <dbReference type="Proteomes" id="UP000635071"/>
    </source>
</evidence>
<dbReference type="GO" id="GO:0046872">
    <property type="term" value="F:metal ion binding"/>
    <property type="evidence" value="ECO:0007669"/>
    <property type="project" value="UniProtKB-KW"/>
</dbReference>
<dbReference type="GO" id="GO:0020037">
    <property type="term" value="F:heme binding"/>
    <property type="evidence" value="ECO:0007669"/>
    <property type="project" value="UniProtKB-UniRule"/>
</dbReference>
<dbReference type="SUPFAM" id="SSF52317">
    <property type="entry name" value="Class I glutamine amidotransferase-like"/>
    <property type="match status" value="1"/>
</dbReference>
<dbReference type="GO" id="GO:0042744">
    <property type="term" value="P:hydrogen peroxide catabolic process"/>
    <property type="evidence" value="ECO:0007669"/>
    <property type="project" value="UniProtKB-UniRule"/>
</dbReference>
<dbReference type="InterPro" id="IPR041399">
    <property type="entry name" value="Catalase_large_C"/>
</dbReference>
<protein>
    <recommendedName>
        <fullName evidence="3 10">Catalase</fullName>
        <ecNumber evidence="3 10">1.11.1.6</ecNumber>
    </recommendedName>
</protein>
<feature type="binding site" evidence="13">
    <location>
        <position position="190"/>
    </location>
    <ligand>
        <name>heme</name>
        <dbReference type="ChEBI" id="CHEBI:30413"/>
    </ligand>
</feature>
<feature type="binding site" evidence="13">
    <location>
        <position position="101"/>
    </location>
    <ligand>
        <name>heme</name>
        <dbReference type="ChEBI" id="CHEBI:30413"/>
    </ligand>
</feature>
<feature type="region of interest" description="Disordered" evidence="14">
    <location>
        <begin position="442"/>
        <end position="466"/>
    </location>
</feature>
<evidence type="ECO:0000256" key="6">
    <source>
        <dbReference type="ARBA" id="ARBA00022723"/>
    </source>
</evidence>
<dbReference type="RefSeq" id="WP_188763162.1">
    <property type="nucleotide sequence ID" value="NZ_BMJM01000008.1"/>
</dbReference>
<dbReference type="EC" id="1.11.1.6" evidence="3 10"/>
<keyword evidence="9 10" id="KW-0376">Hydrogen peroxide</keyword>
<keyword evidence="8 10" id="KW-0408">Iron</keyword>
<evidence type="ECO:0000256" key="8">
    <source>
        <dbReference type="ARBA" id="ARBA00023004"/>
    </source>
</evidence>
<comment type="similarity">
    <text evidence="2">Belongs to the catalase family. HPII subfamily.</text>
</comment>
<evidence type="ECO:0000256" key="14">
    <source>
        <dbReference type="SAM" id="MobiDB-lite"/>
    </source>
</evidence>
<dbReference type="InterPro" id="IPR011614">
    <property type="entry name" value="Catalase_core"/>
</dbReference>
<dbReference type="PANTHER" id="PTHR42821">
    <property type="entry name" value="CATALASE"/>
    <property type="match status" value="1"/>
</dbReference>
<keyword evidence="5 10" id="KW-0349">Heme</keyword>
<comment type="catalytic activity">
    <reaction evidence="10">
        <text>2 H2O2 = O2 + 2 H2O</text>
        <dbReference type="Rhea" id="RHEA:20309"/>
        <dbReference type="ChEBI" id="CHEBI:15377"/>
        <dbReference type="ChEBI" id="CHEBI:15379"/>
        <dbReference type="ChEBI" id="CHEBI:16240"/>
        <dbReference type="EC" id="1.11.1.6"/>
    </reaction>
</comment>
<evidence type="ECO:0000256" key="13">
    <source>
        <dbReference type="PIRSR" id="PIRSR038927-3"/>
    </source>
</evidence>
<dbReference type="PRINTS" id="PR00067">
    <property type="entry name" value="CATALASE"/>
</dbReference>
<dbReference type="SMART" id="SM01060">
    <property type="entry name" value="Catalase"/>
    <property type="match status" value="1"/>
</dbReference>
<dbReference type="InterPro" id="IPR018028">
    <property type="entry name" value="Catalase"/>
</dbReference>
<dbReference type="Gene3D" id="1.20.1370.20">
    <property type="match status" value="1"/>
</dbReference>
<comment type="function">
    <text evidence="10">Decomposes hydrogen peroxide into water and oxygen; serves to protect cells from the toxic effects of hydrogen peroxide.</text>
</comment>
<dbReference type="Gene3D" id="3.40.50.880">
    <property type="match status" value="1"/>
</dbReference>
<dbReference type="PIRSF" id="PIRSF038927">
    <property type="entry name" value="Catalase_clade2"/>
    <property type="match status" value="1"/>
</dbReference>
<dbReference type="Proteomes" id="UP000635071">
    <property type="component" value="Unassembled WGS sequence"/>
</dbReference>
<dbReference type="InterPro" id="IPR020835">
    <property type="entry name" value="Catalase_sf"/>
</dbReference>
<evidence type="ECO:0000256" key="10">
    <source>
        <dbReference type="PIRNR" id="PIRNR038927"/>
    </source>
</evidence>
<feature type="active site" evidence="11">
    <location>
        <position position="104"/>
    </location>
</feature>
<dbReference type="CDD" id="cd03132">
    <property type="entry name" value="GATase1_catalase"/>
    <property type="match status" value="1"/>
</dbReference>
<dbReference type="PROSITE" id="PS00437">
    <property type="entry name" value="CATALASE_1"/>
    <property type="match status" value="1"/>
</dbReference>
<reference evidence="16" key="1">
    <citation type="journal article" date="2014" name="Int. J. Syst. Evol. Microbiol.">
        <title>Complete genome sequence of Corynebacterium casei LMG S-19264T (=DSM 44701T), isolated from a smear-ripened cheese.</title>
        <authorList>
            <consortium name="US DOE Joint Genome Institute (JGI-PGF)"/>
            <person name="Walter F."/>
            <person name="Albersmeier A."/>
            <person name="Kalinowski J."/>
            <person name="Ruckert C."/>
        </authorList>
    </citation>
    <scope>NUCLEOTIDE SEQUENCE</scope>
    <source>
        <strain evidence="16">CGMCC 1.15519</strain>
    </source>
</reference>
<dbReference type="GO" id="GO:0006979">
    <property type="term" value="P:response to oxidative stress"/>
    <property type="evidence" value="ECO:0007669"/>
    <property type="project" value="InterPro"/>
</dbReference>
<sequence length="718" mass="78256">MATKNDSVKNTLAAKAAKQKADAVDPRVDLANPLGRMVRGVGGELHQQAEGDQPLLTTNMGIPISDDHNSLRAGPRGSVLLEDFVLREKIFHFDHERIPERVVHARGLGAHGFFELTDSLADKTTAKVLGEVGEKTPVFVRFSTVAGNKGSADLPRDVRGFAVKFYTKEGNWDIVGNNIPVFFIHDAIKFPDLAHAVKEEPDRGWPQAASAHDTFWDWIACTPEAMHMIMWTMSDRAIPRSTRMIQGFGVHSFRLVAADGTSTFVKFHFTPKLGMQSVVWDEAVKINGADPDFHRRDLWEAIDNGDFPEWELGVQLFTQEEADALPFDHLDATKLIPEELIPLRTIGRLVLDRNAANVFDETEQVAYSTANIVPGIDFSDDPLLHGRNFSYLDTQLKRLGSTNFHQIPINTPKCPFANMQREGHMQTIVHPQRVTYTPSLLDPAGPRESAERGFRTFPSPMDGTKVRARPESFADHYSQARQFFLSQTEPEQNHIVAALVFELSKVETLFIRSTMLGHLSVILPELGERVATGLGYVGDIPVITPAVEPTDMPLAPSLSILARPAPLVFGRKVGVLLGDGADANALASLENVLGESGATLKVICPKVGGVTLSDGSLRAAEHQLQGGPSVLFDAVVVLAGADAVARLVNDAAAVAFVHDAFSHLKVIGYGTAAQPLLDKAGVVADDAVVAVDAGGAVFVDRMAAGRRWDREPSVRPVY</sequence>
<accession>A0A916ZVW8</accession>
<evidence type="ECO:0000256" key="12">
    <source>
        <dbReference type="PIRSR" id="PIRSR038927-2"/>
    </source>
</evidence>
<keyword evidence="6 10" id="KW-0479">Metal-binding</keyword>
<feature type="active site" evidence="11">
    <location>
        <position position="177"/>
    </location>
</feature>
<evidence type="ECO:0000259" key="15">
    <source>
        <dbReference type="SMART" id="SM01060"/>
    </source>
</evidence>